<reference evidence="2" key="1">
    <citation type="journal article" date="2014" name="Science">
        <title>Ancient hybridizations among the ancestral genomes of bread wheat.</title>
        <authorList>
            <consortium name="International Wheat Genome Sequencing Consortium,"/>
            <person name="Marcussen T."/>
            <person name="Sandve S.R."/>
            <person name="Heier L."/>
            <person name="Spannagl M."/>
            <person name="Pfeifer M."/>
            <person name="Jakobsen K.S."/>
            <person name="Wulff B.B."/>
            <person name="Steuernagel B."/>
            <person name="Mayer K.F."/>
            <person name="Olsen O.A."/>
        </authorList>
    </citation>
    <scope>NUCLEOTIDE SEQUENCE [LARGE SCALE GENOMIC DNA]</scope>
    <source>
        <strain evidence="2">cv. AL8/78</strain>
    </source>
</reference>
<dbReference type="AlphaFoldDB" id="A0A453EJA4"/>
<reference evidence="1" key="4">
    <citation type="submission" date="2019-03" db="UniProtKB">
        <authorList>
            <consortium name="EnsemblPlants"/>
        </authorList>
    </citation>
    <scope>IDENTIFICATION</scope>
</reference>
<reference evidence="1" key="3">
    <citation type="journal article" date="2017" name="Nature">
        <title>Genome sequence of the progenitor of the wheat D genome Aegilops tauschii.</title>
        <authorList>
            <person name="Luo M.C."/>
            <person name="Gu Y.Q."/>
            <person name="Puiu D."/>
            <person name="Wang H."/>
            <person name="Twardziok S.O."/>
            <person name="Deal K.R."/>
            <person name="Huo N."/>
            <person name="Zhu T."/>
            <person name="Wang L."/>
            <person name="Wang Y."/>
            <person name="McGuire P.E."/>
            <person name="Liu S."/>
            <person name="Long H."/>
            <person name="Ramasamy R.K."/>
            <person name="Rodriguez J.C."/>
            <person name="Van S.L."/>
            <person name="Yuan L."/>
            <person name="Wang Z."/>
            <person name="Xia Z."/>
            <person name="Xiao L."/>
            <person name="Anderson O.D."/>
            <person name="Ouyang S."/>
            <person name="Liang Y."/>
            <person name="Zimin A.V."/>
            <person name="Pertea G."/>
            <person name="Qi P."/>
            <person name="Bennetzen J.L."/>
            <person name="Dai X."/>
            <person name="Dawson M.W."/>
            <person name="Muller H.G."/>
            <person name="Kugler K."/>
            <person name="Rivarola-Duarte L."/>
            <person name="Spannagl M."/>
            <person name="Mayer K.F.X."/>
            <person name="Lu F.H."/>
            <person name="Bevan M.W."/>
            <person name="Leroy P."/>
            <person name="Li P."/>
            <person name="You F.M."/>
            <person name="Sun Q."/>
            <person name="Liu Z."/>
            <person name="Lyons E."/>
            <person name="Wicker T."/>
            <person name="Salzberg S.L."/>
            <person name="Devos K.M."/>
            <person name="Dvorak J."/>
        </authorList>
    </citation>
    <scope>NUCLEOTIDE SEQUENCE [LARGE SCALE GENOMIC DNA]</scope>
    <source>
        <strain evidence="1">cv. AL8/78</strain>
    </source>
</reference>
<proteinExistence type="predicted"/>
<dbReference type="Proteomes" id="UP000015105">
    <property type="component" value="Chromosome 3D"/>
</dbReference>
<keyword evidence="2" id="KW-1185">Reference proteome</keyword>
<dbReference type="EnsemblPlants" id="AET3Gv20363200.6">
    <property type="protein sequence ID" value="AET3Gv20363200.6"/>
    <property type="gene ID" value="AET3Gv20363200"/>
</dbReference>
<evidence type="ECO:0000313" key="2">
    <source>
        <dbReference type="Proteomes" id="UP000015105"/>
    </source>
</evidence>
<protein>
    <submittedName>
        <fullName evidence="1">Uncharacterized protein</fullName>
    </submittedName>
</protein>
<evidence type="ECO:0000313" key="1">
    <source>
        <dbReference type="EnsemblPlants" id="AET3Gv20363200.6"/>
    </source>
</evidence>
<accession>A0A453EJA4</accession>
<reference evidence="1" key="5">
    <citation type="journal article" date="2021" name="G3 (Bethesda)">
        <title>Aegilops tauschii genome assembly Aet v5.0 features greater sequence contiguity and improved annotation.</title>
        <authorList>
            <person name="Wang L."/>
            <person name="Zhu T."/>
            <person name="Rodriguez J.C."/>
            <person name="Deal K.R."/>
            <person name="Dubcovsky J."/>
            <person name="McGuire P.E."/>
            <person name="Lux T."/>
            <person name="Spannagl M."/>
            <person name="Mayer K.F.X."/>
            <person name="Baldrich P."/>
            <person name="Meyers B.C."/>
            <person name="Huo N."/>
            <person name="Gu Y.Q."/>
            <person name="Zhou H."/>
            <person name="Devos K.M."/>
            <person name="Bennetzen J.L."/>
            <person name="Unver T."/>
            <person name="Budak H."/>
            <person name="Gulick P.J."/>
            <person name="Galiba G."/>
            <person name="Kalapos B."/>
            <person name="Nelson D.R."/>
            <person name="Li P."/>
            <person name="You F.M."/>
            <person name="Luo M.C."/>
            <person name="Dvorak J."/>
        </authorList>
    </citation>
    <scope>NUCLEOTIDE SEQUENCE [LARGE SCALE GENOMIC DNA]</scope>
    <source>
        <strain evidence="1">cv. AL8/78</strain>
    </source>
</reference>
<name>A0A453EJA4_AEGTS</name>
<reference evidence="2" key="2">
    <citation type="journal article" date="2017" name="Nat. Plants">
        <title>The Aegilops tauschii genome reveals multiple impacts of transposons.</title>
        <authorList>
            <person name="Zhao G."/>
            <person name="Zou C."/>
            <person name="Li K."/>
            <person name="Wang K."/>
            <person name="Li T."/>
            <person name="Gao L."/>
            <person name="Zhang X."/>
            <person name="Wang H."/>
            <person name="Yang Z."/>
            <person name="Liu X."/>
            <person name="Jiang W."/>
            <person name="Mao L."/>
            <person name="Kong X."/>
            <person name="Jiao Y."/>
            <person name="Jia J."/>
        </authorList>
    </citation>
    <scope>NUCLEOTIDE SEQUENCE [LARGE SCALE GENOMIC DNA]</scope>
    <source>
        <strain evidence="2">cv. AL8/78</strain>
    </source>
</reference>
<organism evidence="1 2">
    <name type="scientific">Aegilops tauschii subsp. strangulata</name>
    <name type="common">Goatgrass</name>
    <dbReference type="NCBI Taxonomy" id="200361"/>
    <lineage>
        <taxon>Eukaryota</taxon>
        <taxon>Viridiplantae</taxon>
        <taxon>Streptophyta</taxon>
        <taxon>Embryophyta</taxon>
        <taxon>Tracheophyta</taxon>
        <taxon>Spermatophyta</taxon>
        <taxon>Magnoliopsida</taxon>
        <taxon>Liliopsida</taxon>
        <taxon>Poales</taxon>
        <taxon>Poaceae</taxon>
        <taxon>BOP clade</taxon>
        <taxon>Pooideae</taxon>
        <taxon>Triticodae</taxon>
        <taxon>Triticeae</taxon>
        <taxon>Triticinae</taxon>
        <taxon>Aegilops</taxon>
    </lineage>
</organism>
<dbReference type="Gramene" id="AET3Gv20363200.6">
    <property type="protein sequence ID" value="AET3Gv20363200.6"/>
    <property type="gene ID" value="AET3Gv20363200"/>
</dbReference>
<sequence>MYIMLFRVHSFTYILSRDQSVHCLIHRLVDFVGKLTLVNVYYGFVWVGSYTIYTVHQ</sequence>